<dbReference type="PANTHER" id="PTHR23303">
    <property type="entry name" value="CARBOXYPEPTIDASE REGULATORY REGION-CONTAINING"/>
    <property type="match status" value="1"/>
</dbReference>
<dbReference type="EMBL" id="CAHIKZ030002224">
    <property type="protein sequence ID" value="CAE1283138.1"/>
    <property type="molecule type" value="Genomic_DNA"/>
</dbReference>
<feature type="compositionally biased region" description="Basic residues" evidence="2">
    <location>
        <begin position="305"/>
        <end position="314"/>
    </location>
</feature>
<evidence type="ECO:0000256" key="2">
    <source>
        <dbReference type="SAM" id="MobiDB-lite"/>
    </source>
</evidence>
<feature type="domain" description="NOMO C-terminal transthyretin-like" evidence="4">
    <location>
        <begin position="105"/>
        <end position="198"/>
    </location>
</feature>
<evidence type="ECO:0000256" key="1">
    <source>
        <dbReference type="ARBA" id="ARBA00022729"/>
    </source>
</evidence>
<keyword evidence="3" id="KW-0812">Transmembrane</keyword>
<dbReference type="AlphaFoldDB" id="A0A812D103"/>
<proteinExistence type="predicted"/>
<feature type="region of interest" description="Disordered" evidence="2">
    <location>
        <begin position="284"/>
        <end position="314"/>
    </location>
</feature>
<keyword evidence="1" id="KW-0732">Signal</keyword>
<dbReference type="Pfam" id="PF23192">
    <property type="entry name" value="NOMO_12th"/>
    <property type="match status" value="1"/>
</dbReference>
<evidence type="ECO:0000313" key="6">
    <source>
        <dbReference type="Proteomes" id="UP000597762"/>
    </source>
</evidence>
<evidence type="ECO:0000313" key="5">
    <source>
        <dbReference type="EMBL" id="CAE1283138.1"/>
    </source>
</evidence>
<keyword evidence="6" id="KW-1185">Reference proteome</keyword>
<dbReference type="InterPro" id="IPR013784">
    <property type="entry name" value="Carb-bd-like_fold"/>
</dbReference>
<keyword evidence="3" id="KW-1133">Transmembrane helix</keyword>
<name>A0A812D103_ACAPH</name>
<dbReference type="InterPro" id="IPR056191">
    <property type="entry name" value="NOMO_12th"/>
</dbReference>
<reference evidence="5" key="1">
    <citation type="submission" date="2021-01" db="EMBL/GenBank/DDBJ databases">
        <authorList>
            <person name="Li R."/>
            <person name="Bekaert M."/>
        </authorList>
    </citation>
    <scope>NUCLEOTIDE SEQUENCE</scope>
    <source>
        <strain evidence="5">Farmed</strain>
    </source>
</reference>
<organism evidence="5 6">
    <name type="scientific">Acanthosepion pharaonis</name>
    <name type="common">Pharaoh cuttlefish</name>
    <name type="synonym">Sepia pharaonis</name>
    <dbReference type="NCBI Taxonomy" id="158019"/>
    <lineage>
        <taxon>Eukaryota</taxon>
        <taxon>Metazoa</taxon>
        <taxon>Spiralia</taxon>
        <taxon>Lophotrochozoa</taxon>
        <taxon>Mollusca</taxon>
        <taxon>Cephalopoda</taxon>
        <taxon>Coleoidea</taxon>
        <taxon>Decapodiformes</taxon>
        <taxon>Sepiida</taxon>
        <taxon>Sepiina</taxon>
        <taxon>Sepiidae</taxon>
        <taxon>Acanthosepion</taxon>
    </lineage>
</organism>
<dbReference type="InterPro" id="IPR051417">
    <property type="entry name" value="SDr/BOS_complex"/>
</dbReference>
<feature type="transmembrane region" description="Helical" evidence="3">
    <location>
        <begin position="209"/>
        <end position="228"/>
    </location>
</feature>
<dbReference type="GO" id="GO:0030246">
    <property type="term" value="F:carbohydrate binding"/>
    <property type="evidence" value="ECO:0007669"/>
    <property type="project" value="InterPro"/>
</dbReference>
<dbReference type="GO" id="GO:0005789">
    <property type="term" value="C:endoplasmic reticulum membrane"/>
    <property type="evidence" value="ECO:0007669"/>
    <property type="project" value="TreeGrafter"/>
</dbReference>
<evidence type="ECO:0000259" key="4">
    <source>
        <dbReference type="Pfam" id="PF23192"/>
    </source>
</evidence>
<feature type="compositionally biased region" description="Polar residues" evidence="2">
    <location>
        <begin position="284"/>
        <end position="295"/>
    </location>
</feature>
<evidence type="ECO:0000256" key="3">
    <source>
        <dbReference type="SAM" id="Phobius"/>
    </source>
</evidence>
<protein>
    <submittedName>
        <fullName evidence="5">Nodal modulator 3,Nodal modulator 1,Nodal modulator 2</fullName>
    </submittedName>
</protein>
<dbReference type="SUPFAM" id="SSF49452">
    <property type="entry name" value="Starch-binding domain-like"/>
    <property type="match status" value="1"/>
</dbReference>
<comment type="caution">
    <text evidence="5">The sequence shown here is derived from an EMBL/GenBank/DDBJ whole genome shotgun (WGS) entry which is preliminary data.</text>
</comment>
<accession>A0A812D103</accession>
<dbReference type="Proteomes" id="UP000597762">
    <property type="component" value="Unassembled WGS sequence"/>
</dbReference>
<feature type="transmembrane region" description="Helical" evidence="3">
    <location>
        <begin position="244"/>
        <end position="262"/>
    </location>
</feature>
<gene>
    <name evidence="5" type="ORF">SPHA_43912</name>
</gene>
<sequence>MSLKIKGFREAYSCYGRVSSLNGEPEPGVVVEAISVSGDVKYQEESKTEQDGTYRIRGLQPSVTYQIQLKKVENSHLERSAPKFRLLKVENTDLTNVNIIAFRRMNQMDVSGNVITPPDILPTLKVVLYKEDSPDSPTHSISLGTTSFFYLPSLPTDDQEFNLRLESSLSYSKYDYILPEYSFVANTAYKHVTFKFEPKRLVDQDFNQSSFLSLPLALLVLGAAYTVYKYRNNYGKRRMVDQDLLSFLMLPFAMLVTGYKYISNIFRNNYGKIVPLNTRDVFSQPASDSSNQSIAESLLPDTGSGKRKIKVRKT</sequence>
<dbReference type="OrthoDB" id="10263633at2759"/>
<dbReference type="PANTHER" id="PTHR23303:SF14">
    <property type="entry name" value="BOS COMPLEX SUBUNIT NOMO1-RELATED"/>
    <property type="match status" value="1"/>
</dbReference>
<keyword evidence="3" id="KW-0472">Membrane</keyword>